<dbReference type="InterPro" id="IPR009081">
    <property type="entry name" value="PP-bd_ACP"/>
</dbReference>
<feature type="compositionally biased region" description="Low complexity" evidence="10">
    <location>
        <begin position="1"/>
        <end position="22"/>
    </location>
</feature>
<sequence length="2190" mass="227736">MSQSSTSPSQQSPSPQGESPSQVDKFREHLRWATAELGEARRRVAELEGAGHEPVAIVGMACRFPGGVDSPESLWRLVAEGRDAVGAVPADRGWAVGESTGTGTGEARPGSSPAWQGGFLDAVGDFDPAFFGINPREALSMDPQQRLLLETAWEAFERAGIDPTTRRGTRVGVYTGLMYHDYATRLDEGDEDAAGFLGSGTWGSVASGRISYTLGLEGPAATVDTACSSSLVALHLAVQAVRRGECTMALAGGVTVMATPGTFTGFDRLGGLAPDGRIKSFAASADGTTWSEGAGMLLVERLSDARRNGHRVLAVVRGSAVNQDGATSSLSAPNGPSQQRVIRAALAEARLSPDLVDVVEAHGTGTKLGDPIEAQALLATYGRERQEPLWLGSFKSNVGHTQAAAGVGGVIKMVMAMRHGVLPATLHVDAPTPHVDWSTGKVQLLTEQRDWPTTGRPRRAAVSSFGVSGTNAHVVLEQAPAEAPQSADESAEPLAPLVPLVFSARDTAALHAQAGRLAAHVADGRADVRSTARALLTGRTGFGHRAVVLGRDRDELLAGLRALAAGSEAPGVVTGQGGYERPVFVFPGQGSQWIGMATELLTTSEVFARSIADCEAALAPYVDWSLTEVLGGGEPLSRVDVVQPALFSVMVSLAALWRSLGIEPAAVIGHSQGEMAAAVVAGALTLQDGAKVAALRSRAILKLAGQGGMVSLPLPHDEAAELVARWGDRIGVAARNSPRATVVAGDVRALDELLAHCEGLGIRARRIDVDYASHSPHVEAIEDDLARLLAGVSPRTGTVPFYSTVTGGPVDTAGLDAGYWYTNLRRTVRLTDALRAAVGAGHGAFVECAPHPVLTHAVDEVLEDTGTDAFAVGTLRRDEGGWARFLTSAAHAHTSGLPVDWATVLGTGGRDPDLPTYPFQRERYWLDVPPSAPGDVRAAGLDPADHPLLGATLTLADDEVVLTGRVSVKAQPWLADHAVRGTVLLPGTALLDLAVRAADQVGCAVLEELTLRAPLVLPEDGALRLRVTVGGPDDGGRRSVAIHARADHATRPEEEEEEAAAGDAPWTCHATGCFTPGAGLPDWDLAQWPPAGARPVELSGLYPRLAGSGLGYGPVFQGLRAVWRRDGELFAEAVLPREQHGDAGAYGIHPALLDAALHASLAEGVDSVRLPFSWTDVTLYATGATTLRVRLTPRGEDGFALAVADQDGVPVAEVGSLVTRAVGEGQLDAARGPGRDPLLTVGWAGLPLPDTAPDRVVVLGADGLDLGFETCADLDSLAALAPAATLVLSCAGEDRPEADVPGAVRAEVRRVLALAQRWLADERFADGTLAVVTRGAVAAGDGESARDLVHAPLWGLLRSAQSEYPGRFVLADVDGRESSRAVLGRALAAGEPQLAVRAGRLSAPRLVRVSAGRALMPPVDGSAWRLDTAGRGTLENLALVPCPEASAPLAPGQVRLSVRASGVNFRDVLLGLGVVDQTVMGGEAAGVVLEVAPDVTDLSPGDRVMGMVRGSFGPVVVVDRRLLVPLPAHWTYAEGASVPVAFLTAYLGLVELAGLRAGESVLIHAATGGVGLAALQLARQLGAEVFATASPAKWETLRGLGVPEERIASSRTLDFEERLRSAAGGRGVDVVLNSLAGEFVDASLRLLTSGGGRLLEMGKTDIRDAERVAADHPGVSYLWYDLVSADVEHVGRMLAALMPLFHSGVLRPLPTASWDVRRAEDAFRFMSGARHIGKLVLTMPPAAFDPNGTVLITGGTGALGGLVARRLVAEHGVRRLLLLGRRGAAAEGADALCAELVAAGAEVTVAACDGADREALAAVLAEVPREHPLTGVVHAAGVLDDARLGRLTPERVDAVLRPKVDAAWHLHELTRDMDLAAFVLFSSASGTLGTRGQANYAAANVFLDALAERRRAQGLPGVSVAWGLWGRASGMTGHLDAEDLARLRRVGVGALTDAEGLDLFDAALGADRAPVVAMRLDLGAVRASGDVPLLLRELTGAPARRAVVAAGGPAGAVPGEPGLRDRLAALPGAERGRTLLDLVRDQAALVLGHGTSAAIGLDQAFKELGFDSLTAVELRNRLATATGLRLPATVVFDHPTATALAGHLLRELGLGPVPSARADATDVADVTDATDDDVRRLLATIPPARLRESGLLAALWELAGPAGETSGGPDDIDDLDADGLIELALGAGEQ</sequence>
<feature type="region of interest" description="C-terminal hotdog fold" evidence="9">
    <location>
        <begin position="1093"/>
        <end position="1228"/>
    </location>
</feature>
<dbReference type="PANTHER" id="PTHR43775:SF51">
    <property type="entry name" value="INACTIVE PHENOLPHTHIOCEROL SYNTHESIS POLYKETIDE SYNTHASE TYPE I PKS1-RELATED"/>
    <property type="match status" value="1"/>
</dbReference>
<dbReference type="SMART" id="SM00829">
    <property type="entry name" value="PKS_ER"/>
    <property type="match status" value="1"/>
</dbReference>
<dbReference type="InterPro" id="IPR014030">
    <property type="entry name" value="Ketoacyl_synth_N"/>
</dbReference>
<feature type="domain" description="PKS/mFAS DH" evidence="13">
    <location>
        <begin position="946"/>
        <end position="1228"/>
    </location>
</feature>
<evidence type="ECO:0000256" key="4">
    <source>
        <dbReference type="ARBA" id="ARBA00022553"/>
    </source>
</evidence>
<dbReference type="Pfam" id="PF00550">
    <property type="entry name" value="PP-binding"/>
    <property type="match status" value="1"/>
</dbReference>
<dbReference type="SUPFAM" id="SSF47336">
    <property type="entry name" value="ACP-like"/>
    <property type="match status" value="1"/>
</dbReference>
<dbReference type="InterPro" id="IPR013968">
    <property type="entry name" value="PKS_KR"/>
</dbReference>
<keyword evidence="8" id="KW-0012">Acyltransferase</keyword>
<dbReference type="InterPro" id="IPR016036">
    <property type="entry name" value="Malonyl_transacylase_ACP-bd"/>
</dbReference>
<evidence type="ECO:0000256" key="3">
    <source>
        <dbReference type="ARBA" id="ARBA00022450"/>
    </source>
</evidence>
<dbReference type="InterPro" id="IPR055123">
    <property type="entry name" value="SpnB-like_Rossmann"/>
</dbReference>
<dbReference type="CDD" id="cd00833">
    <property type="entry name" value="PKS"/>
    <property type="match status" value="1"/>
</dbReference>
<evidence type="ECO:0000256" key="6">
    <source>
        <dbReference type="ARBA" id="ARBA00023194"/>
    </source>
</evidence>
<dbReference type="InterPro" id="IPR020843">
    <property type="entry name" value="ER"/>
</dbReference>
<feature type="domain" description="Ketosynthase family 3 (KS3)" evidence="12">
    <location>
        <begin position="52"/>
        <end position="478"/>
    </location>
</feature>
<feature type="domain" description="Carrier" evidence="11">
    <location>
        <begin position="2033"/>
        <end position="2108"/>
    </location>
</feature>
<dbReference type="PROSITE" id="PS52004">
    <property type="entry name" value="KS3_2"/>
    <property type="match status" value="1"/>
</dbReference>
<dbReference type="RefSeq" id="WP_336535299.1">
    <property type="nucleotide sequence ID" value="NZ_JBBAYL010000002.1"/>
</dbReference>
<dbReference type="InterPro" id="IPR015083">
    <property type="entry name" value="NorB/c/GfsB-D-like_docking"/>
</dbReference>
<dbReference type="Pfam" id="PF14765">
    <property type="entry name" value="PS-DH"/>
    <property type="match status" value="1"/>
</dbReference>
<dbReference type="InterPro" id="IPR020807">
    <property type="entry name" value="PKS_DH"/>
</dbReference>
<evidence type="ECO:0000259" key="12">
    <source>
        <dbReference type="PROSITE" id="PS52004"/>
    </source>
</evidence>
<feature type="active site" description="Proton donor; for dehydratase activity" evidence="9">
    <location>
        <position position="1154"/>
    </location>
</feature>
<dbReference type="SMART" id="SM00823">
    <property type="entry name" value="PKS_PP"/>
    <property type="match status" value="1"/>
</dbReference>
<dbReference type="PROSITE" id="PS00606">
    <property type="entry name" value="KS3_1"/>
    <property type="match status" value="1"/>
</dbReference>
<feature type="region of interest" description="Disordered" evidence="10">
    <location>
        <begin position="1"/>
        <end position="29"/>
    </location>
</feature>
<dbReference type="InterPro" id="IPR016035">
    <property type="entry name" value="Acyl_Trfase/lysoPLipase"/>
</dbReference>
<dbReference type="Gene3D" id="3.40.50.11460">
    <property type="match status" value="1"/>
</dbReference>
<dbReference type="InterPro" id="IPR016039">
    <property type="entry name" value="Thiolase-like"/>
</dbReference>
<gene>
    <name evidence="14" type="ORF">WB403_00305</name>
</gene>
<dbReference type="CDD" id="cd05195">
    <property type="entry name" value="enoyl_red"/>
    <property type="match status" value="1"/>
</dbReference>
<dbReference type="CDD" id="cd08956">
    <property type="entry name" value="KR_3_FAS_SDR_x"/>
    <property type="match status" value="1"/>
</dbReference>
<dbReference type="Pfam" id="PF02801">
    <property type="entry name" value="Ketoacyl-synt_C"/>
    <property type="match status" value="1"/>
</dbReference>
<dbReference type="InterPro" id="IPR001227">
    <property type="entry name" value="Ac_transferase_dom_sf"/>
</dbReference>
<dbReference type="SMART" id="SM00827">
    <property type="entry name" value="PKS_AT"/>
    <property type="match status" value="1"/>
</dbReference>
<comment type="caution">
    <text evidence="14">The sequence shown here is derived from an EMBL/GenBank/DDBJ whole genome shotgun (WGS) entry which is preliminary data.</text>
</comment>
<dbReference type="PROSITE" id="PS52019">
    <property type="entry name" value="PKS_MFAS_DH"/>
    <property type="match status" value="1"/>
</dbReference>
<keyword evidence="7" id="KW-0511">Multifunctional enzyme</keyword>
<dbReference type="InterPro" id="IPR011032">
    <property type="entry name" value="GroES-like_sf"/>
</dbReference>
<dbReference type="Pfam" id="PF00698">
    <property type="entry name" value="Acyl_transf_1"/>
    <property type="match status" value="1"/>
</dbReference>
<dbReference type="SUPFAM" id="SSF50129">
    <property type="entry name" value="GroES-like"/>
    <property type="match status" value="1"/>
</dbReference>
<dbReference type="Gene3D" id="3.40.50.720">
    <property type="entry name" value="NAD(P)-binding Rossmann-like Domain"/>
    <property type="match status" value="1"/>
</dbReference>
<dbReference type="PANTHER" id="PTHR43775">
    <property type="entry name" value="FATTY ACID SYNTHASE"/>
    <property type="match status" value="1"/>
</dbReference>
<dbReference type="EMBL" id="JBBAYM010000001">
    <property type="protein sequence ID" value="MEI5607605.1"/>
    <property type="molecule type" value="Genomic_DNA"/>
</dbReference>
<evidence type="ECO:0000256" key="10">
    <source>
        <dbReference type="SAM" id="MobiDB-lite"/>
    </source>
</evidence>
<dbReference type="InterPro" id="IPR014031">
    <property type="entry name" value="Ketoacyl_synth_C"/>
</dbReference>
<comment type="cofactor">
    <cofactor evidence="1">
        <name>pantetheine 4'-phosphate</name>
        <dbReference type="ChEBI" id="CHEBI:47942"/>
    </cofactor>
</comment>
<dbReference type="Pfam" id="PF08659">
    <property type="entry name" value="KR"/>
    <property type="match status" value="1"/>
</dbReference>
<dbReference type="SMART" id="SM01294">
    <property type="entry name" value="PKS_PP_betabranch"/>
    <property type="match status" value="1"/>
</dbReference>
<dbReference type="InterPro" id="IPR018201">
    <property type="entry name" value="Ketoacyl_synth_AS"/>
</dbReference>
<dbReference type="Gene3D" id="1.10.1200.10">
    <property type="entry name" value="ACP-like"/>
    <property type="match status" value="1"/>
</dbReference>
<dbReference type="Pfam" id="PF08240">
    <property type="entry name" value="ADH_N"/>
    <property type="match status" value="1"/>
</dbReference>
<dbReference type="Pfam" id="PF21089">
    <property type="entry name" value="PKS_DH_N"/>
    <property type="match status" value="1"/>
</dbReference>
<evidence type="ECO:0000256" key="7">
    <source>
        <dbReference type="ARBA" id="ARBA00023268"/>
    </source>
</evidence>
<dbReference type="SMART" id="SM00822">
    <property type="entry name" value="PKS_KR"/>
    <property type="match status" value="1"/>
</dbReference>
<evidence type="ECO:0000259" key="11">
    <source>
        <dbReference type="PROSITE" id="PS50075"/>
    </source>
</evidence>
<comment type="pathway">
    <text evidence="2">Antibiotic biosynthesis.</text>
</comment>
<dbReference type="InterPro" id="IPR020806">
    <property type="entry name" value="PKS_PP-bd"/>
</dbReference>
<dbReference type="InterPro" id="IPR042104">
    <property type="entry name" value="PKS_dehydratase_sf"/>
</dbReference>
<protein>
    <submittedName>
        <fullName evidence="14">Type I polyketide synthase</fullName>
    </submittedName>
</protein>
<dbReference type="Pfam" id="PF16197">
    <property type="entry name" value="KAsynt_C_assoc"/>
    <property type="match status" value="1"/>
</dbReference>
<dbReference type="Pfam" id="PF13602">
    <property type="entry name" value="ADH_zinc_N_2"/>
    <property type="match status" value="1"/>
</dbReference>
<dbReference type="InterPro" id="IPR049900">
    <property type="entry name" value="PKS_mFAS_DH"/>
</dbReference>
<dbReference type="Gene3D" id="3.40.366.10">
    <property type="entry name" value="Malonyl-Coenzyme A Acyl Carrier Protein, domain 2"/>
    <property type="match status" value="1"/>
</dbReference>
<evidence type="ECO:0000256" key="2">
    <source>
        <dbReference type="ARBA" id="ARBA00004792"/>
    </source>
</evidence>
<dbReference type="Pfam" id="PF00109">
    <property type="entry name" value="ketoacyl-synt"/>
    <property type="match status" value="1"/>
</dbReference>
<reference evidence="14 15" key="1">
    <citation type="submission" date="2024-03" db="EMBL/GenBank/DDBJ databases">
        <title>First Report of Pectobacterium brasiliscabiei causing potato scab in china.</title>
        <authorList>
            <person name="Handique U."/>
        </authorList>
    </citation>
    <scope>NUCLEOTIDE SEQUENCE [LARGE SCALE GENOMIC DNA]</scope>
    <source>
        <strain evidence="14 15">ZRIMU1503</strain>
    </source>
</reference>
<evidence type="ECO:0000259" key="13">
    <source>
        <dbReference type="PROSITE" id="PS52019"/>
    </source>
</evidence>
<keyword evidence="15" id="KW-1185">Reference proteome</keyword>
<dbReference type="InterPro" id="IPR013154">
    <property type="entry name" value="ADH-like_N"/>
</dbReference>
<dbReference type="Proteomes" id="UP001365781">
    <property type="component" value="Unassembled WGS sequence"/>
</dbReference>
<dbReference type="Gene3D" id="3.30.70.3290">
    <property type="match status" value="1"/>
</dbReference>
<dbReference type="InterPro" id="IPR036736">
    <property type="entry name" value="ACP-like_sf"/>
</dbReference>
<dbReference type="InterPro" id="IPR036291">
    <property type="entry name" value="NAD(P)-bd_dom_sf"/>
</dbReference>
<evidence type="ECO:0000313" key="15">
    <source>
        <dbReference type="Proteomes" id="UP001365781"/>
    </source>
</evidence>
<dbReference type="InterPro" id="IPR014043">
    <property type="entry name" value="Acyl_transferase_dom"/>
</dbReference>
<dbReference type="PROSITE" id="PS00012">
    <property type="entry name" value="PHOSPHOPANTETHEINE"/>
    <property type="match status" value="1"/>
</dbReference>
<keyword evidence="4" id="KW-0597">Phosphoprotein</keyword>
<dbReference type="InterPro" id="IPR057326">
    <property type="entry name" value="KR_dom"/>
</dbReference>
<evidence type="ECO:0000313" key="14">
    <source>
        <dbReference type="EMBL" id="MEI5607605.1"/>
    </source>
</evidence>
<dbReference type="InterPro" id="IPR006162">
    <property type="entry name" value="Ppantetheine_attach_site"/>
</dbReference>
<keyword evidence="5" id="KW-0808">Transferase</keyword>
<name>A0ABU8G334_9ACTN</name>
<dbReference type="Gene3D" id="3.90.180.10">
    <property type="entry name" value="Medium-chain alcohol dehydrogenases, catalytic domain"/>
    <property type="match status" value="1"/>
</dbReference>
<dbReference type="SUPFAM" id="SSF55048">
    <property type="entry name" value="Probable ACP-binding domain of malonyl-CoA ACP transacylase"/>
    <property type="match status" value="1"/>
</dbReference>
<organism evidence="14 15">
    <name type="scientific">Streptomyces brasiliscabiei</name>
    <dbReference type="NCBI Taxonomy" id="2736302"/>
    <lineage>
        <taxon>Bacteria</taxon>
        <taxon>Bacillati</taxon>
        <taxon>Actinomycetota</taxon>
        <taxon>Actinomycetes</taxon>
        <taxon>Kitasatosporales</taxon>
        <taxon>Streptomycetaceae</taxon>
        <taxon>Streptomyces</taxon>
    </lineage>
</organism>
<proteinExistence type="predicted"/>
<dbReference type="InterPro" id="IPR049551">
    <property type="entry name" value="PKS_DH_C"/>
</dbReference>
<dbReference type="InterPro" id="IPR020841">
    <property type="entry name" value="PKS_Beta-ketoAc_synthase_dom"/>
</dbReference>
<dbReference type="Gene3D" id="3.40.47.10">
    <property type="match status" value="1"/>
</dbReference>
<dbReference type="Pfam" id="PF08990">
    <property type="entry name" value="Docking"/>
    <property type="match status" value="1"/>
</dbReference>
<dbReference type="InterPro" id="IPR032821">
    <property type="entry name" value="PKS_assoc"/>
</dbReference>
<dbReference type="SMART" id="SM00825">
    <property type="entry name" value="PKS_KS"/>
    <property type="match status" value="1"/>
</dbReference>
<dbReference type="SUPFAM" id="SSF53901">
    <property type="entry name" value="Thiolase-like"/>
    <property type="match status" value="1"/>
</dbReference>
<keyword evidence="6" id="KW-0045">Antibiotic biosynthesis</keyword>
<evidence type="ECO:0000256" key="1">
    <source>
        <dbReference type="ARBA" id="ARBA00001957"/>
    </source>
</evidence>
<dbReference type="SUPFAM" id="SSF51735">
    <property type="entry name" value="NAD(P)-binding Rossmann-fold domains"/>
    <property type="match status" value="3"/>
</dbReference>
<dbReference type="PROSITE" id="PS50075">
    <property type="entry name" value="CARRIER"/>
    <property type="match status" value="1"/>
</dbReference>
<dbReference type="InterPro" id="IPR050091">
    <property type="entry name" value="PKS_NRPS_Biosynth_Enz"/>
</dbReference>
<dbReference type="SMART" id="SM00826">
    <property type="entry name" value="PKS_DH"/>
    <property type="match status" value="1"/>
</dbReference>
<keyword evidence="3" id="KW-0596">Phosphopantetheine</keyword>
<evidence type="ECO:0000256" key="8">
    <source>
        <dbReference type="ARBA" id="ARBA00023315"/>
    </source>
</evidence>
<evidence type="ECO:0000256" key="5">
    <source>
        <dbReference type="ARBA" id="ARBA00022679"/>
    </source>
</evidence>
<accession>A0ABU8G334</accession>
<dbReference type="Pfam" id="PF22953">
    <property type="entry name" value="SpnB_Rossmann"/>
    <property type="match status" value="1"/>
</dbReference>
<feature type="active site" description="Proton acceptor; for dehydratase activity" evidence="9">
    <location>
        <position position="977"/>
    </location>
</feature>
<dbReference type="InterPro" id="IPR049552">
    <property type="entry name" value="PKS_DH_N"/>
</dbReference>
<dbReference type="SUPFAM" id="SSF52151">
    <property type="entry name" value="FabD/lysophospholipase-like"/>
    <property type="match status" value="1"/>
</dbReference>
<evidence type="ECO:0000256" key="9">
    <source>
        <dbReference type="PROSITE-ProRule" id="PRU01363"/>
    </source>
</evidence>
<feature type="region of interest" description="N-terminal hotdog fold" evidence="9">
    <location>
        <begin position="946"/>
        <end position="1081"/>
    </location>
</feature>
<dbReference type="Gene3D" id="3.10.129.110">
    <property type="entry name" value="Polyketide synthase dehydratase"/>
    <property type="match status" value="1"/>
</dbReference>